<dbReference type="Pfam" id="PF01522">
    <property type="entry name" value="Polysacc_deac_1"/>
    <property type="match status" value="1"/>
</dbReference>
<accession>A0A4R6SKH8</accession>
<sequence length="260" mass="28191">MRSTSLTPIISVAVTIAALLTLFAVGFSHPKSDVVAATPAAHTSDNAPRLDTPAPDPDVIVGSAQDGPGRRVALTFDDGPDPIWTPKVLDFLGEHHVKATFCLVGTNARRYPDLVRRIVAEGHQLCDHTMTHDQNLRYKSAAAMRAEIVGAKQAILDAVPNAQVRYYRAPEGAFSPKGAHPSMQQIAADNGMQPLAWKADPEDWTKPGVRVIVERVQQQVGEDGVVLMHDAGGDRSQTLAALDQLMPWFNDLGYRFVFPA</sequence>
<organism evidence="2 3">
    <name type="scientific">Labedaea rhizosphaerae</name>
    <dbReference type="NCBI Taxonomy" id="598644"/>
    <lineage>
        <taxon>Bacteria</taxon>
        <taxon>Bacillati</taxon>
        <taxon>Actinomycetota</taxon>
        <taxon>Actinomycetes</taxon>
        <taxon>Pseudonocardiales</taxon>
        <taxon>Pseudonocardiaceae</taxon>
        <taxon>Labedaea</taxon>
    </lineage>
</organism>
<evidence type="ECO:0000313" key="3">
    <source>
        <dbReference type="Proteomes" id="UP000295444"/>
    </source>
</evidence>
<protein>
    <submittedName>
        <fullName evidence="2">Peptidoglycan/xylan/chitin deacetylase (PgdA/CDA1 family)</fullName>
    </submittedName>
</protein>
<dbReference type="RefSeq" id="WP_133847274.1">
    <property type="nucleotide sequence ID" value="NZ_SNXZ01000001.1"/>
</dbReference>
<dbReference type="InterPro" id="IPR011330">
    <property type="entry name" value="Glyco_hydro/deAcase_b/a-brl"/>
</dbReference>
<feature type="domain" description="NodB homology" evidence="1">
    <location>
        <begin position="70"/>
        <end position="257"/>
    </location>
</feature>
<dbReference type="GO" id="GO:0016810">
    <property type="term" value="F:hydrolase activity, acting on carbon-nitrogen (but not peptide) bonds"/>
    <property type="evidence" value="ECO:0007669"/>
    <property type="project" value="InterPro"/>
</dbReference>
<dbReference type="PANTHER" id="PTHR10587:SF137">
    <property type="entry name" value="4-DEOXY-4-FORMAMIDO-L-ARABINOSE-PHOSPHOUNDECAPRENOL DEFORMYLASE ARND-RELATED"/>
    <property type="match status" value="1"/>
</dbReference>
<dbReference type="Proteomes" id="UP000295444">
    <property type="component" value="Unassembled WGS sequence"/>
</dbReference>
<dbReference type="GO" id="GO:0005975">
    <property type="term" value="P:carbohydrate metabolic process"/>
    <property type="evidence" value="ECO:0007669"/>
    <property type="project" value="InterPro"/>
</dbReference>
<comment type="caution">
    <text evidence="2">The sequence shown here is derived from an EMBL/GenBank/DDBJ whole genome shotgun (WGS) entry which is preliminary data.</text>
</comment>
<gene>
    <name evidence="2" type="ORF">EV186_101306</name>
</gene>
<dbReference type="InterPro" id="IPR050248">
    <property type="entry name" value="Polysacc_deacetylase_ArnD"/>
</dbReference>
<dbReference type="OrthoDB" id="9763050at2"/>
<dbReference type="PROSITE" id="PS51677">
    <property type="entry name" value="NODB"/>
    <property type="match status" value="1"/>
</dbReference>
<evidence type="ECO:0000259" key="1">
    <source>
        <dbReference type="PROSITE" id="PS51677"/>
    </source>
</evidence>
<keyword evidence="3" id="KW-1185">Reference proteome</keyword>
<reference evidence="2 3" key="1">
    <citation type="submission" date="2019-03" db="EMBL/GenBank/DDBJ databases">
        <title>Genomic Encyclopedia of Type Strains, Phase IV (KMG-IV): sequencing the most valuable type-strain genomes for metagenomic binning, comparative biology and taxonomic classification.</title>
        <authorList>
            <person name="Goeker M."/>
        </authorList>
    </citation>
    <scope>NUCLEOTIDE SEQUENCE [LARGE SCALE GENOMIC DNA]</scope>
    <source>
        <strain evidence="2 3">DSM 45361</strain>
    </source>
</reference>
<dbReference type="SUPFAM" id="SSF88713">
    <property type="entry name" value="Glycoside hydrolase/deacetylase"/>
    <property type="match status" value="1"/>
</dbReference>
<evidence type="ECO:0000313" key="2">
    <source>
        <dbReference type="EMBL" id="TDQ04361.1"/>
    </source>
</evidence>
<dbReference type="EMBL" id="SNXZ01000001">
    <property type="protein sequence ID" value="TDQ04361.1"/>
    <property type="molecule type" value="Genomic_DNA"/>
</dbReference>
<dbReference type="Gene3D" id="3.20.20.370">
    <property type="entry name" value="Glycoside hydrolase/deacetylase"/>
    <property type="match status" value="1"/>
</dbReference>
<dbReference type="AlphaFoldDB" id="A0A4R6SKH8"/>
<dbReference type="PANTHER" id="PTHR10587">
    <property type="entry name" value="GLYCOSYL TRANSFERASE-RELATED"/>
    <property type="match status" value="1"/>
</dbReference>
<proteinExistence type="predicted"/>
<dbReference type="InterPro" id="IPR002509">
    <property type="entry name" value="NODB_dom"/>
</dbReference>
<name>A0A4R6SKH8_LABRH</name>